<accession>A0A1H2M206</accession>
<dbReference type="RefSeq" id="WP_157719679.1">
    <property type="nucleotide sequence ID" value="NZ_LT629797.1"/>
</dbReference>
<dbReference type="Proteomes" id="UP000198675">
    <property type="component" value="Chromosome I"/>
</dbReference>
<keyword evidence="1" id="KW-0472">Membrane</keyword>
<evidence type="ECO:0000313" key="3">
    <source>
        <dbReference type="Proteomes" id="UP000198675"/>
    </source>
</evidence>
<proteinExistence type="predicted"/>
<gene>
    <name evidence="2" type="ORF">SAMN05216363_2591</name>
</gene>
<organism evidence="2 3">
    <name type="scientific">Pseudomonas sihuiensis</name>
    <dbReference type="NCBI Taxonomy" id="1274359"/>
    <lineage>
        <taxon>Bacteria</taxon>
        <taxon>Pseudomonadati</taxon>
        <taxon>Pseudomonadota</taxon>
        <taxon>Gammaproteobacteria</taxon>
        <taxon>Pseudomonadales</taxon>
        <taxon>Pseudomonadaceae</taxon>
        <taxon>Pseudomonas</taxon>
    </lineage>
</organism>
<feature type="transmembrane region" description="Helical" evidence="1">
    <location>
        <begin position="129"/>
        <end position="153"/>
    </location>
</feature>
<evidence type="ECO:0000313" key="2">
    <source>
        <dbReference type="EMBL" id="SDU86901.1"/>
    </source>
</evidence>
<feature type="transmembrane region" description="Helical" evidence="1">
    <location>
        <begin position="6"/>
        <end position="35"/>
    </location>
</feature>
<keyword evidence="1" id="KW-1133">Transmembrane helix</keyword>
<keyword evidence="3" id="KW-1185">Reference proteome</keyword>
<dbReference type="AlphaFoldDB" id="A0A1H2M206"/>
<evidence type="ECO:0008006" key="4">
    <source>
        <dbReference type="Google" id="ProtNLM"/>
    </source>
</evidence>
<protein>
    <recommendedName>
        <fullName evidence="4">DUF3592 domain-containing protein</fullName>
    </recommendedName>
</protein>
<name>A0A1H2M206_9PSED</name>
<dbReference type="EMBL" id="LT629797">
    <property type="protein sequence ID" value="SDU86901.1"/>
    <property type="molecule type" value="Genomic_DNA"/>
</dbReference>
<keyword evidence="1" id="KW-0812">Transmembrane</keyword>
<sequence length="154" mass="17879">MDWFELAMSLAITLLTPLLLLFWVVLMAGIGQWLYEGARNLGRPHSLVEARIIDQRQIDTRIRGNRISWIGIRTIYRLRYEYAGQTYEIEYLVRDEAQVMLDKDAGTFNLYVPHDRPAHAQAEHHPSQLIYGLILVGAMAYGSWLTAPFLVFWQ</sequence>
<reference evidence="3" key="1">
    <citation type="submission" date="2016-10" db="EMBL/GenBank/DDBJ databases">
        <authorList>
            <person name="Varghese N."/>
            <person name="Submissions S."/>
        </authorList>
    </citation>
    <scope>NUCLEOTIDE SEQUENCE [LARGE SCALE GENOMIC DNA]</scope>
    <source>
        <strain evidence="3">KCTC 32246</strain>
    </source>
</reference>
<evidence type="ECO:0000256" key="1">
    <source>
        <dbReference type="SAM" id="Phobius"/>
    </source>
</evidence>